<dbReference type="AlphaFoldDB" id="A0AAW9DND6"/>
<dbReference type="PANTHER" id="PTHR42810">
    <property type="entry name" value="PURINE PERMEASE C1399.01C-RELATED"/>
    <property type="match status" value="1"/>
</dbReference>
<evidence type="ECO:0000256" key="5">
    <source>
        <dbReference type="ARBA" id="ARBA00022692"/>
    </source>
</evidence>
<dbReference type="PROSITE" id="PS01116">
    <property type="entry name" value="XANTH_URACIL_PERMASE"/>
    <property type="match status" value="1"/>
</dbReference>
<feature type="transmembrane region" description="Helical" evidence="9">
    <location>
        <begin position="109"/>
        <end position="127"/>
    </location>
</feature>
<keyword evidence="5 9" id="KW-0812">Transmembrane</keyword>
<keyword evidence="3" id="KW-0813">Transport</keyword>
<dbReference type="NCBIfam" id="TIGR00801">
    <property type="entry name" value="ncs2"/>
    <property type="match status" value="1"/>
</dbReference>
<evidence type="ECO:0000313" key="11">
    <source>
        <dbReference type="Proteomes" id="UP001279553"/>
    </source>
</evidence>
<dbReference type="InterPro" id="IPR017588">
    <property type="entry name" value="UacT-like"/>
</dbReference>
<feature type="transmembrane region" description="Helical" evidence="9">
    <location>
        <begin position="320"/>
        <end position="342"/>
    </location>
</feature>
<gene>
    <name evidence="10" type="ORF">SIL87_05325</name>
</gene>
<feature type="transmembrane region" description="Helical" evidence="9">
    <location>
        <begin position="193"/>
        <end position="213"/>
    </location>
</feature>
<keyword evidence="7 9" id="KW-0472">Membrane</keyword>
<keyword evidence="6 9" id="KW-1133">Transmembrane helix</keyword>
<comment type="caution">
    <text evidence="10">The sequence shown here is derived from an EMBL/GenBank/DDBJ whole genome shotgun (WGS) entry which is preliminary data.</text>
</comment>
<feature type="transmembrane region" description="Helical" evidence="9">
    <location>
        <begin position="243"/>
        <end position="270"/>
    </location>
</feature>
<keyword evidence="4" id="KW-1003">Cell membrane</keyword>
<proteinExistence type="inferred from homology"/>
<comment type="subcellular location">
    <subcellularLocation>
        <location evidence="1">Cell membrane</location>
        <topology evidence="1">Multi-pass membrane protein</topology>
    </subcellularLocation>
</comment>
<evidence type="ECO:0000256" key="1">
    <source>
        <dbReference type="ARBA" id="ARBA00004651"/>
    </source>
</evidence>
<feature type="transmembrane region" description="Helical" evidence="9">
    <location>
        <begin position="410"/>
        <end position="430"/>
    </location>
</feature>
<dbReference type="GO" id="GO:0042907">
    <property type="term" value="F:xanthine transmembrane transporter activity"/>
    <property type="evidence" value="ECO:0007669"/>
    <property type="project" value="TreeGrafter"/>
</dbReference>
<dbReference type="Pfam" id="PF00860">
    <property type="entry name" value="Xan_ur_permease"/>
    <property type="match status" value="1"/>
</dbReference>
<evidence type="ECO:0000256" key="8">
    <source>
        <dbReference type="SAM" id="MobiDB-lite"/>
    </source>
</evidence>
<evidence type="ECO:0000256" key="2">
    <source>
        <dbReference type="ARBA" id="ARBA00008821"/>
    </source>
</evidence>
<feature type="transmembrane region" description="Helical" evidence="9">
    <location>
        <begin position="133"/>
        <end position="155"/>
    </location>
</feature>
<dbReference type="GO" id="GO:0005886">
    <property type="term" value="C:plasma membrane"/>
    <property type="evidence" value="ECO:0007669"/>
    <property type="project" value="UniProtKB-SubCell"/>
</dbReference>
<keyword evidence="11" id="KW-1185">Reference proteome</keyword>
<name>A0AAW9DND6_ACIAO</name>
<dbReference type="Proteomes" id="UP001279553">
    <property type="component" value="Unassembled WGS sequence"/>
</dbReference>
<dbReference type="EMBL" id="JAWXYB010000018">
    <property type="protein sequence ID" value="MDX5930188.1"/>
    <property type="molecule type" value="Genomic_DNA"/>
</dbReference>
<dbReference type="InterPro" id="IPR006043">
    <property type="entry name" value="NCS2"/>
</dbReference>
<dbReference type="NCBIfam" id="NF037981">
    <property type="entry name" value="NCS2_1"/>
    <property type="match status" value="1"/>
</dbReference>
<dbReference type="NCBIfam" id="TIGR03173">
    <property type="entry name" value="pbuX"/>
    <property type="match status" value="1"/>
</dbReference>
<feature type="transmembrane region" description="Helical" evidence="9">
    <location>
        <begin position="79"/>
        <end position="97"/>
    </location>
</feature>
<comment type="similarity">
    <text evidence="2">Belongs to the nucleobase:cation symporter-2 (NCS2) (TC 2.A.40) family.</text>
</comment>
<feature type="transmembrane region" description="Helical" evidence="9">
    <location>
        <begin position="28"/>
        <end position="47"/>
    </location>
</feature>
<feature type="transmembrane region" description="Helical" evidence="9">
    <location>
        <begin position="54"/>
        <end position="73"/>
    </location>
</feature>
<protein>
    <submittedName>
        <fullName evidence="10">Nucleobase:cation symporter-2 family protein</fullName>
    </submittedName>
</protein>
<organism evidence="10 11">
    <name type="scientific">Acidiphilium acidophilum</name>
    <name type="common">Thiobacillus acidophilus</name>
    <dbReference type="NCBI Taxonomy" id="76588"/>
    <lineage>
        <taxon>Bacteria</taxon>
        <taxon>Pseudomonadati</taxon>
        <taxon>Pseudomonadota</taxon>
        <taxon>Alphaproteobacteria</taxon>
        <taxon>Acetobacterales</taxon>
        <taxon>Acidocellaceae</taxon>
        <taxon>Acidiphilium</taxon>
    </lineage>
</organism>
<evidence type="ECO:0000256" key="4">
    <source>
        <dbReference type="ARBA" id="ARBA00022475"/>
    </source>
</evidence>
<evidence type="ECO:0000256" key="7">
    <source>
        <dbReference type="ARBA" id="ARBA00023136"/>
    </source>
</evidence>
<reference evidence="10 11" key="1">
    <citation type="submission" date="2023-11" db="EMBL/GenBank/DDBJ databases">
        <title>MicrobeMod: A computational toolkit for identifying prokaryotic methylation and restriction-modification with nanopore sequencing.</title>
        <authorList>
            <person name="Crits-Christoph A."/>
            <person name="Kang S.C."/>
            <person name="Lee H."/>
            <person name="Ostrov N."/>
        </authorList>
    </citation>
    <scope>NUCLEOTIDE SEQUENCE [LARGE SCALE GENOMIC DNA]</scope>
    <source>
        <strain evidence="10 11">DSMZ 700</strain>
    </source>
</reference>
<accession>A0AAW9DND6</accession>
<evidence type="ECO:0000256" key="3">
    <source>
        <dbReference type="ARBA" id="ARBA00022448"/>
    </source>
</evidence>
<feature type="transmembrane region" description="Helical" evidence="9">
    <location>
        <begin position="348"/>
        <end position="369"/>
    </location>
</feature>
<sequence length="461" mass="47869">MSNNATSNAIDAWLPPGRLLTLGLQHVLVMYAGAVAVPLIIAGVAHLSTAQTGYLISADMFCCGIGSLLQSVGLGPFGIRMPVIMAVTFAAVGPMIVMVGDPALGLPGIYGATIAAGFIAIGLAPFASRLLRFFPPLVQGIVITAIGFNLIPVGINWAAGGVGNPHYGAPVFLIVSLSVLLFIMVLAKYGRGFIANIAVLLGLIFGFIEAVLLGRVSLHGIGKVGWFGVITPFHFGLPTFHPVAIATMVVVMMVTFIESSGMFMALGMIVDKPVNDKDIRRGLLVDGLATVIGGTFNSFPHTSFSQNIGLVGITGVRSRWVCATAGAILLALGLIPKMSFIIASIPQFVLGGAGIVMFGMVMATGIRILHTVDFEKHQHNSYIVAISLGISMIPVVAGKFFHAVPIGLQPFVQSGIFLAAISAVLSNLWFNGAPRGPRPAGHEAAGHAGVPAAEPAVTPLP</sequence>
<evidence type="ECO:0000256" key="9">
    <source>
        <dbReference type="SAM" id="Phobius"/>
    </source>
</evidence>
<dbReference type="RefSeq" id="WP_319613150.1">
    <property type="nucleotide sequence ID" value="NZ_JAWXYB010000018.1"/>
</dbReference>
<feature type="transmembrane region" description="Helical" evidence="9">
    <location>
        <begin position="167"/>
        <end position="187"/>
    </location>
</feature>
<dbReference type="PANTHER" id="PTHR42810:SF4">
    <property type="entry name" value="URIC ACID TRANSPORTER UACT"/>
    <property type="match status" value="1"/>
</dbReference>
<feature type="transmembrane region" description="Helical" evidence="9">
    <location>
        <begin position="381"/>
        <end position="404"/>
    </location>
</feature>
<feature type="region of interest" description="Disordered" evidence="8">
    <location>
        <begin position="439"/>
        <end position="461"/>
    </location>
</feature>
<evidence type="ECO:0000256" key="6">
    <source>
        <dbReference type="ARBA" id="ARBA00022989"/>
    </source>
</evidence>
<dbReference type="InterPro" id="IPR006042">
    <property type="entry name" value="Xan_ur_permease"/>
</dbReference>
<evidence type="ECO:0000313" key="10">
    <source>
        <dbReference type="EMBL" id="MDX5930188.1"/>
    </source>
</evidence>